<dbReference type="PANTHER" id="PTHR37309:SF1">
    <property type="entry name" value="SLR0284 PROTEIN"/>
    <property type="match status" value="1"/>
</dbReference>
<dbReference type="PANTHER" id="PTHR37309">
    <property type="entry name" value="SLR0284 PROTEIN"/>
    <property type="match status" value="1"/>
</dbReference>
<keyword evidence="1" id="KW-1133">Transmembrane helix</keyword>
<organism evidence="2 3">
    <name type="scientific">Candidatus Gottesmanbacteria bacterium RBG_13_45_10</name>
    <dbReference type="NCBI Taxonomy" id="1798370"/>
    <lineage>
        <taxon>Bacteria</taxon>
        <taxon>Candidatus Gottesmaniibacteriota</taxon>
    </lineage>
</organism>
<protein>
    <recommendedName>
        <fullName evidence="4">Phage holin family protein</fullName>
    </recommendedName>
</protein>
<evidence type="ECO:0000256" key="1">
    <source>
        <dbReference type="SAM" id="Phobius"/>
    </source>
</evidence>
<feature type="transmembrane region" description="Helical" evidence="1">
    <location>
        <begin position="7"/>
        <end position="24"/>
    </location>
</feature>
<dbReference type="EMBL" id="MFIZ01000033">
    <property type="protein sequence ID" value="OGG11338.1"/>
    <property type="molecule type" value="Genomic_DNA"/>
</dbReference>
<dbReference type="Proteomes" id="UP000177268">
    <property type="component" value="Unassembled WGS sequence"/>
</dbReference>
<name>A0A1F5ZFR2_9BACT</name>
<evidence type="ECO:0000313" key="2">
    <source>
        <dbReference type="EMBL" id="OGG11338.1"/>
    </source>
</evidence>
<keyword evidence="1" id="KW-0812">Transmembrane</keyword>
<comment type="caution">
    <text evidence="2">The sequence shown here is derived from an EMBL/GenBank/DDBJ whole genome shotgun (WGS) entry which is preliminary data.</text>
</comment>
<feature type="transmembrane region" description="Helical" evidence="1">
    <location>
        <begin position="89"/>
        <end position="110"/>
    </location>
</feature>
<dbReference type="STRING" id="1798370.A2Z00_02160"/>
<evidence type="ECO:0008006" key="4">
    <source>
        <dbReference type="Google" id="ProtNLM"/>
    </source>
</evidence>
<sequence>MKIAANWVLNAIALFIVSKIIPGIRLQDFGSALIAVVIIGLVNALIKPILFFFTLPITIITLGLFTFILNACMLLLASSLTPGFKVDGFGTALIGSIVLSVISTVLHSLVR</sequence>
<dbReference type="Pfam" id="PF04020">
    <property type="entry name" value="Phage_holin_4_2"/>
    <property type="match status" value="1"/>
</dbReference>
<keyword evidence="1" id="KW-0472">Membrane</keyword>
<reference evidence="2 3" key="1">
    <citation type="journal article" date="2016" name="Nat. Commun.">
        <title>Thousands of microbial genomes shed light on interconnected biogeochemical processes in an aquifer system.</title>
        <authorList>
            <person name="Anantharaman K."/>
            <person name="Brown C.T."/>
            <person name="Hug L.A."/>
            <person name="Sharon I."/>
            <person name="Castelle C.J."/>
            <person name="Probst A.J."/>
            <person name="Thomas B.C."/>
            <person name="Singh A."/>
            <person name="Wilkins M.J."/>
            <person name="Karaoz U."/>
            <person name="Brodie E.L."/>
            <person name="Williams K.H."/>
            <person name="Hubbard S.S."/>
            <person name="Banfield J.F."/>
        </authorList>
    </citation>
    <scope>NUCLEOTIDE SEQUENCE [LARGE SCALE GENOMIC DNA]</scope>
</reference>
<dbReference type="InterPro" id="IPR007165">
    <property type="entry name" value="Phage_holin_4_2"/>
</dbReference>
<proteinExistence type="predicted"/>
<accession>A0A1F5ZFR2</accession>
<feature type="transmembrane region" description="Helical" evidence="1">
    <location>
        <begin position="53"/>
        <end position="77"/>
    </location>
</feature>
<feature type="transmembrane region" description="Helical" evidence="1">
    <location>
        <begin position="30"/>
        <end position="46"/>
    </location>
</feature>
<dbReference type="AlphaFoldDB" id="A0A1F5ZFR2"/>
<gene>
    <name evidence="2" type="ORF">A2Z00_02160</name>
</gene>
<evidence type="ECO:0000313" key="3">
    <source>
        <dbReference type="Proteomes" id="UP000177268"/>
    </source>
</evidence>